<dbReference type="GO" id="GO:0009986">
    <property type="term" value="C:cell surface"/>
    <property type="evidence" value="ECO:0007669"/>
    <property type="project" value="TreeGrafter"/>
</dbReference>
<dbReference type="InterPro" id="IPR050732">
    <property type="entry name" value="Beta-glucan_modifiers"/>
</dbReference>
<evidence type="ECO:0000256" key="5">
    <source>
        <dbReference type="ARBA" id="ARBA00012780"/>
    </source>
</evidence>
<evidence type="ECO:0000256" key="3">
    <source>
        <dbReference type="ARBA" id="ARBA00004609"/>
    </source>
</evidence>
<keyword evidence="17" id="KW-0961">Cell wall biogenesis/degradation</keyword>
<accession>A0A4U0X3F5</accession>
<dbReference type="Proteomes" id="UP000308768">
    <property type="component" value="Unassembled WGS sequence"/>
</dbReference>
<evidence type="ECO:0000256" key="18">
    <source>
        <dbReference type="ARBA" id="ARBA00023326"/>
    </source>
</evidence>
<evidence type="ECO:0000256" key="10">
    <source>
        <dbReference type="ARBA" id="ARBA00022622"/>
    </source>
</evidence>
<evidence type="ECO:0000256" key="17">
    <source>
        <dbReference type="ARBA" id="ARBA00023316"/>
    </source>
</evidence>
<keyword evidence="7" id="KW-1003">Cell membrane</keyword>
<evidence type="ECO:0000313" key="24">
    <source>
        <dbReference type="EMBL" id="TKA69806.1"/>
    </source>
</evidence>
<dbReference type="GO" id="GO:0071555">
    <property type="term" value="P:cell wall organization"/>
    <property type="evidence" value="ECO:0007669"/>
    <property type="project" value="UniProtKB-KW"/>
</dbReference>
<dbReference type="InterPro" id="IPR017853">
    <property type="entry name" value="GH"/>
</dbReference>
<evidence type="ECO:0000256" key="22">
    <source>
        <dbReference type="RuleBase" id="RU004335"/>
    </source>
</evidence>
<reference evidence="24 25" key="1">
    <citation type="submission" date="2017-03" db="EMBL/GenBank/DDBJ databases">
        <title>Genomes of endolithic fungi from Antarctica.</title>
        <authorList>
            <person name="Coleine C."/>
            <person name="Masonjones S."/>
            <person name="Stajich J.E."/>
        </authorList>
    </citation>
    <scope>NUCLEOTIDE SEQUENCE [LARGE SCALE GENOMIC DNA]</scope>
    <source>
        <strain evidence="24 25">CCFEE 5187</strain>
    </source>
</reference>
<keyword evidence="16" id="KW-0449">Lipoprotein</keyword>
<dbReference type="OrthoDB" id="77201at2759"/>
<keyword evidence="10" id="KW-0336">GPI-anchor</keyword>
<dbReference type="STRING" id="331657.A0A4U0X3F5"/>
<keyword evidence="13" id="KW-0472">Membrane</keyword>
<dbReference type="PANTHER" id="PTHR16631">
    <property type="entry name" value="GLUCAN 1,3-BETA-GLUCOSIDASE"/>
    <property type="match status" value="1"/>
</dbReference>
<evidence type="ECO:0000256" key="13">
    <source>
        <dbReference type="ARBA" id="ARBA00023136"/>
    </source>
</evidence>
<protein>
    <recommendedName>
        <fullName evidence="6">Probable glucan endo-1,3-beta-glucosidase eglC</fullName>
        <ecNumber evidence="5">3.2.1.39</ecNumber>
    </recommendedName>
    <alternativeName>
        <fullName evidence="20">Endo-1,3-beta-glucanase eglC</fullName>
    </alternativeName>
    <alternativeName>
        <fullName evidence="21">Laminarinase eglC</fullName>
    </alternativeName>
</protein>
<feature type="signal peptide" evidence="23">
    <location>
        <begin position="1"/>
        <end position="19"/>
    </location>
</feature>
<evidence type="ECO:0000256" key="8">
    <source>
        <dbReference type="ARBA" id="ARBA00022512"/>
    </source>
</evidence>
<keyword evidence="9" id="KW-0964">Secreted</keyword>
<dbReference type="AlphaFoldDB" id="A0A4U0X3F5"/>
<keyword evidence="18" id="KW-0624">Polysaccharide degradation</keyword>
<comment type="catalytic activity">
    <reaction evidence="1">
        <text>Hydrolysis of (1-&gt;3)-beta-D-glucosidic linkages in (1-&gt;3)-beta-D-glucans.</text>
        <dbReference type="EC" id="3.2.1.39"/>
    </reaction>
</comment>
<dbReference type="GO" id="GO:0005886">
    <property type="term" value="C:plasma membrane"/>
    <property type="evidence" value="ECO:0007669"/>
    <property type="project" value="UniProtKB-SubCell"/>
</dbReference>
<evidence type="ECO:0000256" key="14">
    <source>
        <dbReference type="ARBA" id="ARBA00023180"/>
    </source>
</evidence>
<comment type="caution">
    <text evidence="24">The sequence shown here is derived from an EMBL/GenBank/DDBJ whole genome shotgun (WGS) entry which is preliminary data.</text>
</comment>
<evidence type="ECO:0000256" key="2">
    <source>
        <dbReference type="ARBA" id="ARBA00004191"/>
    </source>
</evidence>
<evidence type="ECO:0000256" key="6">
    <source>
        <dbReference type="ARBA" id="ARBA00019762"/>
    </source>
</evidence>
<dbReference type="EMBL" id="NAJN01000695">
    <property type="protein sequence ID" value="TKA69806.1"/>
    <property type="molecule type" value="Genomic_DNA"/>
</dbReference>
<dbReference type="InterPro" id="IPR000490">
    <property type="entry name" value="Glyco_hydro_17"/>
</dbReference>
<feature type="chain" id="PRO_5020239239" description="Probable glucan endo-1,3-beta-glucosidase eglC" evidence="23">
    <location>
        <begin position="20"/>
        <end position="288"/>
    </location>
</feature>
<dbReference type="GO" id="GO:0042973">
    <property type="term" value="F:glucan endo-1,3-beta-D-glucosidase activity"/>
    <property type="evidence" value="ECO:0007669"/>
    <property type="project" value="UniProtKB-EC"/>
</dbReference>
<dbReference type="Pfam" id="PF00332">
    <property type="entry name" value="Glyco_hydro_17"/>
    <property type="match status" value="1"/>
</dbReference>
<evidence type="ECO:0000256" key="11">
    <source>
        <dbReference type="ARBA" id="ARBA00022729"/>
    </source>
</evidence>
<evidence type="ECO:0000256" key="23">
    <source>
        <dbReference type="SAM" id="SignalP"/>
    </source>
</evidence>
<dbReference type="GO" id="GO:0009277">
    <property type="term" value="C:fungal-type cell wall"/>
    <property type="evidence" value="ECO:0007669"/>
    <property type="project" value="TreeGrafter"/>
</dbReference>
<dbReference type="Gene3D" id="3.20.20.80">
    <property type="entry name" value="Glycosidases"/>
    <property type="match status" value="2"/>
</dbReference>
<evidence type="ECO:0000256" key="15">
    <source>
        <dbReference type="ARBA" id="ARBA00023277"/>
    </source>
</evidence>
<name>A0A4U0X3F5_9PEZI</name>
<evidence type="ECO:0000256" key="9">
    <source>
        <dbReference type="ARBA" id="ARBA00022525"/>
    </source>
</evidence>
<evidence type="ECO:0000313" key="25">
    <source>
        <dbReference type="Proteomes" id="UP000308768"/>
    </source>
</evidence>
<keyword evidence="11 23" id="KW-0732">Signal</keyword>
<proteinExistence type="inferred from homology"/>
<comment type="function">
    <text evidence="19">Glucanases play a role in cell expansion during growth, in cell-cell fusion during mating, and in spore release during sporulation. This enzyme may be involved in beta-glucan degradation and also function biosynthetically as a transglycosylase.</text>
</comment>
<evidence type="ECO:0000256" key="12">
    <source>
        <dbReference type="ARBA" id="ARBA00022801"/>
    </source>
</evidence>
<dbReference type="PANTHER" id="PTHR16631:SF13">
    <property type="entry name" value="GLUCAN ENDO-1,3-BETA-GLUCOSIDASE EGLC-RELATED"/>
    <property type="match status" value="1"/>
</dbReference>
<keyword evidence="15" id="KW-0119">Carbohydrate metabolism</keyword>
<evidence type="ECO:0000256" key="20">
    <source>
        <dbReference type="ARBA" id="ARBA00032134"/>
    </source>
</evidence>
<gene>
    <name evidence="24" type="ORF">B0A49_05855</name>
</gene>
<evidence type="ECO:0000256" key="16">
    <source>
        <dbReference type="ARBA" id="ARBA00023288"/>
    </source>
</evidence>
<sequence>MRLFALTAAALAALSGVEAYWKGFNVGANNPDGSCKTQQDWTNAFNTLKNLPGHFTSVRVYAASDCNTLANAVPAALDTGIQLLVGVWTEDAAHFAAEKAALQAAINAHGHDWIIAISVGSEDLYRKDTSADTLAQQIYDVRGMVRAMGVPQEVGHVDTWTAWVDSANTAVIQACDFVGTDGYPYFQSSPIQNGASDFWTSVQNVRDVVNSVKPGTWVWITETGWPISGDNFGAAVPSQSNLQAYWSNVACDAFKQAHTFWYAYQDYTANPSFGLVGSNGQPVINMQC</sequence>
<dbReference type="GO" id="GO:0005576">
    <property type="term" value="C:extracellular region"/>
    <property type="evidence" value="ECO:0007669"/>
    <property type="project" value="TreeGrafter"/>
</dbReference>
<comment type="similarity">
    <text evidence="4 22">Belongs to the glycosyl hydrolase 17 family.</text>
</comment>
<evidence type="ECO:0000256" key="21">
    <source>
        <dbReference type="ARBA" id="ARBA00032906"/>
    </source>
</evidence>
<dbReference type="GO" id="GO:0098552">
    <property type="term" value="C:side of membrane"/>
    <property type="evidence" value="ECO:0007669"/>
    <property type="project" value="UniProtKB-KW"/>
</dbReference>
<keyword evidence="12" id="KW-0378">Hydrolase</keyword>
<organism evidence="24 25">
    <name type="scientific">Cryomyces minteri</name>
    <dbReference type="NCBI Taxonomy" id="331657"/>
    <lineage>
        <taxon>Eukaryota</taxon>
        <taxon>Fungi</taxon>
        <taxon>Dikarya</taxon>
        <taxon>Ascomycota</taxon>
        <taxon>Pezizomycotina</taxon>
        <taxon>Dothideomycetes</taxon>
        <taxon>Dothideomycetes incertae sedis</taxon>
        <taxon>Cryomyces</taxon>
    </lineage>
</organism>
<evidence type="ECO:0000256" key="7">
    <source>
        <dbReference type="ARBA" id="ARBA00022475"/>
    </source>
</evidence>
<evidence type="ECO:0000256" key="1">
    <source>
        <dbReference type="ARBA" id="ARBA00000382"/>
    </source>
</evidence>
<evidence type="ECO:0000256" key="4">
    <source>
        <dbReference type="ARBA" id="ARBA00008773"/>
    </source>
</evidence>
<dbReference type="SUPFAM" id="SSF51445">
    <property type="entry name" value="(Trans)glycosidases"/>
    <property type="match status" value="1"/>
</dbReference>
<comment type="subcellular location">
    <subcellularLocation>
        <location evidence="3">Cell membrane</location>
        <topology evidence="3">Lipid-anchor</topology>
        <topology evidence="3">GPI-anchor</topology>
    </subcellularLocation>
    <subcellularLocation>
        <location evidence="2">Secreted</location>
        <location evidence="2">Cell wall</location>
    </subcellularLocation>
</comment>
<keyword evidence="25" id="KW-1185">Reference proteome</keyword>
<dbReference type="GO" id="GO:0000272">
    <property type="term" value="P:polysaccharide catabolic process"/>
    <property type="evidence" value="ECO:0007669"/>
    <property type="project" value="UniProtKB-KW"/>
</dbReference>
<keyword evidence="8" id="KW-0134">Cell wall</keyword>
<dbReference type="EC" id="3.2.1.39" evidence="5"/>
<keyword evidence="14" id="KW-0325">Glycoprotein</keyword>
<evidence type="ECO:0000256" key="19">
    <source>
        <dbReference type="ARBA" id="ARBA00025152"/>
    </source>
</evidence>